<dbReference type="CDD" id="cd00761">
    <property type="entry name" value="Glyco_tranf_GTA_type"/>
    <property type="match status" value="1"/>
</dbReference>
<keyword evidence="4" id="KW-1185">Reference proteome</keyword>
<evidence type="ECO:0000259" key="1">
    <source>
        <dbReference type="Pfam" id="PF00535"/>
    </source>
</evidence>
<reference evidence="3 4" key="2">
    <citation type="submission" date="2017-08" db="EMBL/GenBank/DDBJ databases">
        <authorList>
            <person name="de Groot N.N."/>
        </authorList>
    </citation>
    <scope>NUCLEOTIDE SEQUENCE [LARGE SCALE GENOMIC DNA]</scope>
    <source>
        <strain evidence="3">Orrdi1</strain>
    </source>
</reference>
<evidence type="ECO:0000313" key="3">
    <source>
        <dbReference type="EMBL" id="SOE50589.1"/>
    </source>
</evidence>
<dbReference type="SUPFAM" id="SSF53448">
    <property type="entry name" value="Nucleotide-diphospho-sugar transferases"/>
    <property type="match status" value="1"/>
</dbReference>
<protein>
    <submittedName>
        <fullName evidence="2">COG1887: Putative glycosyl/glycerophosphate transferases involved in teichoic acid biosynthesis TagF/TagB/EpsJ/RodC</fullName>
    </submittedName>
</protein>
<accession>A0A1C3K067</accession>
<dbReference type="STRING" id="1851544.ODI_02895"/>
<dbReference type="InterPro" id="IPR029044">
    <property type="entry name" value="Nucleotide-diphossugar_trans"/>
</dbReference>
<sequence length="271" mass="30309">MEQTGLEFECIVVNDGSTDTTGDILAGLALQYPRLKVLVNPKKGKNSAFNYGMSHARGQFATLFAGDDIMPQGSLKARLDAVAPAGEEKYVVGLCKLETMSEDPKFNGHVVPKGKDRGGFTGVSYLMSRAVQAKIFPVPESLPNEDTWMELAVVGFTEWKQVHCGVIGCRWRVHAGNSINMHLPFPEYNRKYTLRMTAISMFYEQHKHELNSASQENLRRRIKCEEARARGSIIGVLFNRAPLIERLRALSTTNAFFYNLRRALFGLLSGF</sequence>
<feature type="domain" description="Glycosyltransferase 2-like" evidence="1">
    <location>
        <begin position="2"/>
        <end position="81"/>
    </location>
</feature>
<dbReference type="EMBL" id="FLRC01000011">
    <property type="protein sequence ID" value="SBT24824.1"/>
    <property type="molecule type" value="Genomic_DNA"/>
</dbReference>
<organism evidence="2 4">
    <name type="scientific">Orrella dioscoreae</name>
    <dbReference type="NCBI Taxonomy" id="1851544"/>
    <lineage>
        <taxon>Bacteria</taxon>
        <taxon>Pseudomonadati</taxon>
        <taxon>Pseudomonadota</taxon>
        <taxon>Betaproteobacteria</taxon>
        <taxon>Burkholderiales</taxon>
        <taxon>Alcaligenaceae</taxon>
        <taxon>Orrella</taxon>
    </lineage>
</organism>
<dbReference type="Pfam" id="PF00535">
    <property type="entry name" value="Glycos_transf_2"/>
    <property type="match status" value="1"/>
</dbReference>
<dbReference type="PANTHER" id="PTHR22916">
    <property type="entry name" value="GLYCOSYLTRANSFERASE"/>
    <property type="match status" value="1"/>
</dbReference>
<dbReference type="GO" id="GO:0016758">
    <property type="term" value="F:hexosyltransferase activity"/>
    <property type="evidence" value="ECO:0007669"/>
    <property type="project" value="UniProtKB-ARBA"/>
</dbReference>
<dbReference type="Proteomes" id="UP000078558">
    <property type="component" value="Chromosome I"/>
</dbReference>
<gene>
    <name evidence="2" type="ORF">ODI_02895</name>
    <name evidence="3" type="ORF">ODI_R2821</name>
</gene>
<evidence type="ECO:0000313" key="4">
    <source>
        <dbReference type="Proteomes" id="UP000078558"/>
    </source>
</evidence>
<name>A0A1C3K067_9BURK</name>
<reference evidence="2 4" key="1">
    <citation type="submission" date="2016-06" db="EMBL/GenBank/DDBJ databases">
        <authorList>
            <person name="Kjaerup R.B."/>
            <person name="Dalgaard T.S."/>
            <person name="Juul-Madsen H.R."/>
        </authorList>
    </citation>
    <scope>NUCLEOTIDE SEQUENCE [LARGE SCALE GENOMIC DNA]</scope>
    <source>
        <strain evidence="2">Orrdi1</strain>
    </source>
</reference>
<dbReference type="EMBL" id="LT907988">
    <property type="protein sequence ID" value="SOE50589.1"/>
    <property type="molecule type" value="Genomic_DNA"/>
</dbReference>
<dbReference type="KEGG" id="odi:ODI_R2821"/>
<dbReference type="Gene3D" id="3.90.550.10">
    <property type="entry name" value="Spore Coat Polysaccharide Biosynthesis Protein SpsA, Chain A"/>
    <property type="match status" value="1"/>
</dbReference>
<evidence type="ECO:0000313" key="2">
    <source>
        <dbReference type="EMBL" id="SBT24824.1"/>
    </source>
</evidence>
<dbReference type="PANTHER" id="PTHR22916:SF71">
    <property type="entry name" value="GLYCOSYL TRANSFERASE"/>
    <property type="match status" value="1"/>
</dbReference>
<proteinExistence type="predicted"/>
<dbReference type="AlphaFoldDB" id="A0A1C3K067"/>
<dbReference type="InterPro" id="IPR001173">
    <property type="entry name" value="Glyco_trans_2-like"/>
</dbReference>
<keyword evidence="2" id="KW-0808">Transferase</keyword>